<dbReference type="GO" id="GO:0006310">
    <property type="term" value="P:DNA recombination"/>
    <property type="evidence" value="ECO:0007669"/>
    <property type="project" value="UniProtKB-UniRule"/>
</dbReference>
<keyword evidence="4 9" id="KW-0378">Hydrolase</keyword>
<dbReference type="EC" id="3.6.4.-" evidence="9"/>
<feature type="binding site" evidence="9">
    <location>
        <position position="23"/>
    </location>
    <ligand>
        <name>ATP</name>
        <dbReference type="ChEBI" id="CHEBI:30616"/>
    </ligand>
</feature>
<evidence type="ECO:0000256" key="9">
    <source>
        <dbReference type="HAMAP-Rule" id="MF_00016"/>
    </source>
</evidence>
<evidence type="ECO:0000256" key="4">
    <source>
        <dbReference type="ARBA" id="ARBA00022801"/>
    </source>
</evidence>
<evidence type="ECO:0000256" key="10">
    <source>
        <dbReference type="SAM" id="MobiDB-lite"/>
    </source>
</evidence>
<dbReference type="PANTHER" id="PTHR42848:SF1">
    <property type="entry name" value="HOLLIDAY JUNCTION BRANCH MIGRATION COMPLEX SUBUNIT RUVB"/>
    <property type="match status" value="1"/>
</dbReference>
<keyword evidence="7 9" id="KW-0233">DNA recombination</keyword>
<comment type="similarity">
    <text evidence="9">Belongs to the RuvB family.</text>
</comment>
<evidence type="ECO:0000256" key="5">
    <source>
        <dbReference type="ARBA" id="ARBA00022840"/>
    </source>
</evidence>
<keyword evidence="3 9" id="KW-0227">DNA damage</keyword>
<feature type="binding site" evidence="9">
    <location>
        <position position="67"/>
    </location>
    <ligand>
        <name>ATP</name>
        <dbReference type="ChEBI" id="CHEBI:30616"/>
    </ligand>
</feature>
<accession>A0A1C4BQN6</accession>
<protein>
    <recommendedName>
        <fullName evidence="9">Holliday junction branch migration complex subunit RuvB</fullName>
        <ecNumber evidence="9">3.6.4.-</ecNumber>
    </recommendedName>
</protein>
<organism evidence="12 13">
    <name type="scientific">Weissella bombi</name>
    <dbReference type="NCBI Taxonomy" id="1505725"/>
    <lineage>
        <taxon>Bacteria</taxon>
        <taxon>Bacillati</taxon>
        <taxon>Bacillota</taxon>
        <taxon>Bacilli</taxon>
        <taxon>Lactobacillales</taxon>
        <taxon>Lactobacillaceae</taxon>
        <taxon>Weissella</taxon>
    </lineage>
</organism>
<gene>
    <name evidence="9" type="primary">ruvB</name>
    <name evidence="12" type="ORF">GA0061074_1144</name>
</gene>
<dbReference type="HAMAP" id="MF_00016">
    <property type="entry name" value="DNA_HJ_migration_RuvB"/>
    <property type="match status" value="1"/>
</dbReference>
<comment type="subcellular location">
    <subcellularLocation>
        <location evidence="9">Cytoplasm</location>
    </subcellularLocation>
</comment>
<dbReference type="InterPro" id="IPR027417">
    <property type="entry name" value="P-loop_NTPase"/>
</dbReference>
<feature type="binding site" evidence="9">
    <location>
        <position position="68"/>
    </location>
    <ligand>
        <name>Mg(2+)</name>
        <dbReference type="ChEBI" id="CHEBI:18420"/>
    </ligand>
</feature>
<comment type="caution">
    <text evidence="9">Lacks conserved residue(s) required for the propagation of feature annotation.</text>
</comment>
<dbReference type="InterPro" id="IPR041445">
    <property type="entry name" value="AAA_lid_4"/>
</dbReference>
<evidence type="ECO:0000259" key="11">
    <source>
        <dbReference type="SMART" id="SM00382"/>
    </source>
</evidence>
<dbReference type="InterPro" id="IPR036388">
    <property type="entry name" value="WH-like_DNA-bd_sf"/>
</dbReference>
<reference evidence="13" key="1">
    <citation type="submission" date="2016-08" db="EMBL/GenBank/DDBJ databases">
        <authorList>
            <person name="Varghese N."/>
            <person name="Submissions Spin"/>
        </authorList>
    </citation>
    <scope>NUCLEOTIDE SEQUENCE [LARGE SCALE GENOMIC DNA]</scope>
    <source>
        <strain evidence="13">R-53094</strain>
    </source>
</reference>
<feature type="region of interest" description="Small ATPAse domain (RuvB-S)" evidence="9">
    <location>
        <begin position="184"/>
        <end position="254"/>
    </location>
</feature>
<feature type="binding site" evidence="9">
    <location>
        <begin position="130"/>
        <end position="132"/>
    </location>
    <ligand>
        <name>ATP</name>
        <dbReference type="ChEBI" id="CHEBI:30616"/>
    </ligand>
</feature>
<dbReference type="Gene3D" id="1.10.8.60">
    <property type="match status" value="1"/>
</dbReference>
<keyword evidence="5 9" id="KW-0067">ATP-binding</keyword>
<dbReference type="GO" id="GO:0048476">
    <property type="term" value="C:Holliday junction resolvase complex"/>
    <property type="evidence" value="ECO:0007669"/>
    <property type="project" value="UniProtKB-UniRule"/>
</dbReference>
<dbReference type="GO" id="GO:0016887">
    <property type="term" value="F:ATP hydrolysis activity"/>
    <property type="evidence" value="ECO:0007669"/>
    <property type="project" value="RHEA"/>
</dbReference>
<dbReference type="InterPro" id="IPR004605">
    <property type="entry name" value="DNA_helicase_Holl-junc_RuvB"/>
</dbReference>
<keyword evidence="12" id="KW-0347">Helicase</keyword>
<dbReference type="GO" id="GO:0006281">
    <property type="term" value="P:DNA repair"/>
    <property type="evidence" value="ECO:0007669"/>
    <property type="project" value="UniProtKB-UniRule"/>
</dbReference>
<dbReference type="SMART" id="SM00382">
    <property type="entry name" value="AAA"/>
    <property type="match status" value="1"/>
</dbReference>
<keyword evidence="8 9" id="KW-0234">DNA repair</keyword>
<sequence length="337" mass="37825">MAEDFIHDMSTENGEEKVEQTLRPNTLRQYIGQADLKQRLHVYIEAAQQRSEPLDHMLLYGPPGLGKTTLAMVVANEMGVGLRTTSGPAIEKSGDLLALLNELAPGDVLFIDEIHRLPKQVEEMLYSAMEDFYVDIIAGEGPTAHPIHFPLPPFTLIGATTRAGMLSQPLRDRFGIVEHMAYYTHDELAKIIERSSDIFNIEISSEGAFELARRSRGTPRIANRLLRRVRDFSTVKGQQVINDEMVNFSLQLLKIDSMGLDEVDHKILQTMIEFYQGGPVGVNTIAANIGEEVDTIESVYEPYLLQIGFLQRTPRGRVVTLAAYQHLNLPLPEDTKR</sequence>
<evidence type="ECO:0000256" key="6">
    <source>
        <dbReference type="ARBA" id="ARBA00023125"/>
    </source>
</evidence>
<dbReference type="GO" id="GO:0009378">
    <property type="term" value="F:four-way junction helicase activity"/>
    <property type="evidence" value="ECO:0007669"/>
    <property type="project" value="InterPro"/>
</dbReference>
<dbReference type="InterPro" id="IPR008824">
    <property type="entry name" value="RuvB-like_N"/>
</dbReference>
<dbReference type="Pfam" id="PF05491">
    <property type="entry name" value="WHD_RuvB"/>
    <property type="match status" value="1"/>
</dbReference>
<comment type="subunit">
    <text evidence="9">Homohexamer. Forms an RuvA(8)-RuvB(12)-Holliday junction (HJ) complex. HJ DNA is sandwiched between 2 RuvA tetramers; dsDNA enters through RuvA and exits via RuvB. An RuvB hexamer assembles on each DNA strand where it exits the tetramer. Each RuvB hexamer is contacted by two RuvA subunits (via domain III) on 2 adjacent RuvB subunits; this complex drives branch migration. In the full resolvosome a probable DNA-RuvA(4)-RuvB(12)-RuvC(2) complex forms which resolves the HJ.</text>
</comment>
<dbReference type="GO" id="GO:0005737">
    <property type="term" value="C:cytoplasm"/>
    <property type="evidence" value="ECO:0007669"/>
    <property type="project" value="UniProtKB-SubCell"/>
</dbReference>
<feature type="domain" description="AAA+ ATPase" evidence="11">
    <location>
        <begin position="53"/>
        <end position="187"/>
    </location>
</feature>
<dbReference type="OrthoDB" id="9804478at2"/>
<proteinExistence type="inferred from homology"/>
<keyword evidence="1 9" id="KW-0963">Cytoplasm</keyword>
<dbReference type="Pfam" id="PF17864">
    <property type="entry name" value="AAA_lid_4"/>
    <property type="match status" value="1"/>
</dbReference>
<dbReference type="InterPro" id="IPR003593">
    <property type="entry name" value="AAA+_ATPase"/>
</dbReference>
<feature type="binding site" evidence="9">
    <location>
        <position position="173"/>
    </location>
    <ligand>
        <name>ATP</name>
        <dbReference type="ChEBI" id="CHEBI:30616"/>
    </ligand>
</feature>
<evidence type="ECO:0000256" key="2">
    <source>
        <dbReference type="ARBA" id="ARBA00022741"/>
    </source>
</evidence>
<dbReference type="InterPro" id="IPR036390">
    <property type="entry name" value="WH_DNA-bd_sf"/>
</dbReference>
<feature type="binding site" evidence="9">
    <location>
        <position position="22"/>
    </location>
    <ligand>
        <name>ATP</name>
        <dbReference type="ChEBI" id="CHEBI:30616"/>
    </ligand>
</feature>
<dbReference type="RefSeq" id="WP_092463534.1">
    <property type="nucleotide sequence ID" value="NZ_BJEE01000004.1"/>
</dbReference>
<evidence type="ECO:0000256" key="1">
    <source>
        <dbReference type="ARBA" id="ARBA00022490"/>
    </source>
</evidence>
<evidence type="ECO:0000256" key="8">
    <source>
        <dbReference type="ARBA" id="ARBA00023204"/>
    </source>
</evidence>
<feature type="binding site" evidence="9">
    <location>
        <position position="69"/>
    </location>
    <ligand>
        <name>ATP</name>
        <dbReference type="ChEBI" id="CHEBI:30616"/>
    </ligand>
</feature>
<feature type="binding site" evidence="9">
    <location>
        <position position="68"/>
    </location>
    <ligand>
        <name>ATP</name>
        <dbReference type="ChEBI" id="CHEBI:30616"/>
    </ligand>
</feature>
<feature type="region of interest" description="Disordered" evidence="10">
    <location>
        <begin position="1"/>
        <end position="20"/>
    </location>
</feature>
<dbReference type="GO" id="GO:0005524">
    <property type="term" value="F:ATP binding"/>
    <property type="evidence" value="ECO:0007669"/>
    <property type="project" value="UniProtKB-UniRule"/>
</dbReference>
<feature type="binding site" evidence="9">
    <location>
        <position position="183"/>
    </location>
    <ligand>
        <name>ATP</name>
        <dbReference type="ChEBI" id="CHEBI:30616"/>
    </ligand>
</feature>
<comment type="domain">
    <text evidence="9">Has 3 domains, the large (RuvB-L) and small ATPase (RuvB-S) domains and the C-terminal head (RuvB-H) domain. The head domain binds DNA, while the ATPase domains jointly bind ATP, ADP or are empty depending on the state of the subunit in the translocation cycle. During a single DNA translocation step the structure of each domain remains the same, but their relative positions change.</text>
</comment>
<keyword evidence="13" id="KW-1185">Reference proteome</keyword>
<evidence type="ECO:0000313" key="13">
    <source>
        <dbReference type="Proteomes" id="UP000199268"/>
    </source>
</evidence>
<dbReference type="Pfam" id="PF05496">
    <property type="entry name" value="RuvB_N"/>
    <property type="match status" value="1"/>
</dbReference>
<dbReference type="SUPFAM" id="SSF46785">
    <property type="entry name" value="Winged helix' DNA-binding domain"/>
    <property type="match status" value="1"/>
</dbReference>
<dbReference type="NCBIfam" id="NF000868">
    <property type="entry name" value="PRK00080.1"/>
    <property type="match status" value="1"/>
</dbReference>
<dbReference type="CDD" id="cd00009">
    <property type="entry name" value="AAA"/>
    <property type="match status" value="1"/>
</dbReference>
<dbReference type="Gene3D" id="1.10.10.10">
    <property type="entry name" value="Winged helix-like DNA-binding domain superfamily/Winged helix DNA-binding domain"/>
    <property type="match status" value="1"/>
</dbReference>
<dbReference type="InterPro" id="IPR008823">
    <property type="entry name" value="RuvB_wg_C"/>
</dbReference>
<keyword evidence="2 9" id="KW-0547">Nucleotide-binding</keyword>
<dbReference type="AlphaFoldDB" id="A0A1C4BQN6"/>
<feature type="region of interest" description="Head domain (RuvB-H)" evidence="9">
    <location>
        <begin position="257"/>
        <end position="337"/>
    </location>
</feature>
<feature type="binding site" evidence="9">
    <location>
        <position position="317"/>
    </location>
    <ligand>
        <name>DNA</name>
        <dbReference type="ChEBI" id="CHEBI:16991"/>
    </ligand>
</feature>
<comment type="catalytic activity">
    <reaction evidence="9">
        <text>ATP + H2O = ADP + phosphate + H(+)</text>
        <dbReference type="Rhea" id="RHEA:13065"/>
        <dbReference type="ChEBI" id="CHEBI:15377"/>
        <dbReference type="ChEBI" id="CHEBI:15378"/>
        <dbReference type="ChEBI" id="CHEBI:30616"/>
        <dbReference type="ChEBI" id="CHEBI:43474"/>
        <dbReference type="ChEBI" id="CHEBI:456216"/>
    </reaction>
</comment>
<dbReference type="NCBIfam" id="TIGR00635">
    <property type="entry name" value="ruvB"/>
    <property type="match status" value="1"/>
</dbReference>
<evidence type="ECO:0000256" key="3">
    <source>
        <dbReference type="ARBA" id="ARBA00022763"/>
    </source>
</evidence>
<dbReference type="Proteomes" id="UP000199268">
    <property type="component" value="Unassembled WGS sequence"/>
</dbReference>
<keyword evidence="6 9" id="KW-0238">DNA-binding</keyword>
<evidence type="ECO:0000313" key="12">
    <source>
        <dbReference type="EMBL" id="SCC09022.1"/>
    </source>
</evidence>
<dbReference type="SUPFAM" id="SSF52540">
    <property type="entry name" value="P-loop containing nucleoside triphosphate hydrolases"/>
    <property type="match status" value="1"/>
</dbReference>
<dbReference type="PANTHER" id="PTHR42848">
    <property type="match status" value="1"/>
</dbReference>
<feature type="binding site" evidence="9">
    <location>
        <position position="312"/>
    </location>
    <ligand>
        <name>DNA</name>
        <dbReference type="ChEBI" id="CHEBI:16991"/>
    </ligand>
</feature>
<dbReference type="GO" id="GO:0000400">
    <property type="term" value="F:four-way junction DNA binding"/>
    <property type="evidence" value="ECO:0007669"/>
    <property type="project" value="UniProtKB-UniRule"/>
</dbReference>
<feature type="binding site" evidence="9">
    <location>
        <position position="220"/>
    </location>
    <ligand>
        <name>ATP</name>
        <dbReference type="ChEBI" id="CHEBI:30616"/>
    </ligand>
</feature>
<feature type="region of interest" description="Large ATPase domain (RuvB-L)" evidence="9">
    <location>
        <begin position="3"/>
        <end position="183"/>
    </location>
</feature>
<dbReference type="STRING" id="1505725.GA0061074_1144"/>
<evidence type="ECO:0000256" key="7">
    <source>
        <dbReference type="ARBA" id="ARBA00023172"/>
    </source>
</evidence>
<comment type="function">
    <text evidence="9">The RuvA-RuvB-RuvC complex processes Holliday junction (HJ) DNA during genetic recombination and DNA repair, while the RuvA-RuvB complex plays an important role in the rescue of blocked DNA replication forks via replication fork reversal (RFR). RuvA specifically binds to HJ cruciform DNA, conferring on it an open structure. The RuvB hexamer acts as an ATP-dependent pump, pulling dsDNA into and through the RuvAB complex. RuvB forms 2 homohexamers on either side of HJ DNA bound by 1 or 2 RuvA tetramers; 4 subunits per hexamer contact DNA at a time. Coordinated motions by a converter formed by DNA-disengaged RuvB subunits stimulates ATP hydrolysis and nucleotide exchange. Immobilization of the converter enables RuvB to convert the ATP-contained energy into a lever motion, pulling 2 nucleotides of DNA out of the RuvA tetramer per ATP hydrolyzed, thus driving DNA branch migration. The RuvB motors rotate together with the DNA substrate, which together with the progressing nucleotide cycle form the mechanistic basis for DNA recombination by continuous HJ branch migration. Branch migration allows RuvC to scan DNA until it finds its consensus sequence, where it cleaves and resolves cruciform DNA.</text>
</comment>
<dbReference type="Gene3D" id="3.40.50.300">
    <property type="entry name" value="P-loop containing nucleotide triphosphate hydrolases"/>
    <property type="match status" value="1"/>
</dbReference>
<dbReference type="EMBL" id="FMAO01000014">
    <property type="protein sequence ID" value="SCC09022.1"/>
    <property type="molecule type" value="Genomic_DNA"/>
</dbReference>
<name>A0A1C4BQN6_9LACO</name>
<feature type="binding site" evidence="9">
    <location>
        <position position="64"/>
    </location>
    <ligand>
        <name>ATP</name>
        <dbReference type="ChEBI" id="CHEBI:30616"/>
    </ligand>
</feature>